<evidence type="ECO:0000256" key="2">
    <source>
        <dbReference type="ARBA" id="ARBA00004798"/>
    </source>
</evidence>
<evidence type="ECO:0000256" key="5">
    <source>
        <dbReference type="ARBA" id="ARBA00023152"/>
    </source>
</evidence>
<feature type="binding site" evidence="8">
    <location>
        <begin position="261"/>
        <end position="264"/>
    </location>
    <ligand>
        <name>substrate</name>
    </ligand>
</feature>
<feature type="domain" description="BPG-independent PGAM N-terminal" evidence="11">
    <location>
        <begin position="82"/>
        <end position="299"/>
    </location>
</feature>
<dbReference type="EC" id="5.4.2.12" evidence="8 9"/>
<dbReference type="Proteomes" id="UP001589738">
    <property type="component" value="Unassembled WGS sequence"/>
</dbReference>
<feature type="binding site" evidence="8">
    <location>
        <position position="407"/>
    </location>
    <ligand>
        <name>Mn(2+)</name>
        <dbReference type="ChEBI" id="CHEBI:29035"/>
        <label>1</label>
    </ligand>
</feature>
<feature type="binding site" evidence="8">
    <location>
        <position position="403"/>
    </location>
    <ligand>
        <name>Mn(2+)</name>
        <dbReference type="ChEBI" id="CHEBI:29035"/>
        <label>1</label>
    </ligand>
</feature>
<comment type="caution">
    <text evidence="12">The sequence shown here is derived from an EMBL/GenBank/DDBJ whole genome shotgun (WGS) entry which is preliminary data.</text>
</comment>
<dbReference type="InterPro" id="IPR006124">
    <property type="entry name" value="Metalloenzyme"/>
</dbReference>
<evidence type="ECO:0000256" key="6">
    <source>
        <dbReference type="ARBA" id="ARBA00023211"/>
    </source>
</evidence>
<feature type="binding site" evidence="8">
    <location>
        <position position="12"/>
    </location>
    <ligand>
        <name>Mn(2+)</name>
        <dbReference type="ChEBI" id="CHEBI:29035"/>
        <label>2</label>
    </ligand>
</feature>
<evidence type="ECO:0000256" key="3">
    <source>
        <dbReference type="ARBA" id="ARBA00008819"/>
    </source>
</evidence>
<feature type="binding site" evidence="8">
    <location>
        <position position="445"/>
    </location>
    <ligand>
        <name>Mn(2+)</name>
        <dbReference type="ChEBI" id="CHEBI:29035"/>
        <label>2</label>
    </ligand>
</feature>
<keyword evidence="13" id="KW-1185">Reference proteome</keyword>
<dbReference type="InterPro" id="IPR011258">
    <property type="entry name" value="BPG-indep_PGM_N"/>
</dbReference>
<dbReference type="Gene3D" id="3.40.1450.10">
    <property type="entry name" value="BPG-independent phosphoglycerate mutase, domain B"/>
    <property type="match status" value="1"/>
</dbReference>
<name>A0ABV6KUZ7_9BACI</name>
<reference evidence="12 13" key="1">
    <citation type="submission" date="2024-09" db="EMBL/GenBank/DDBJ databases">
        <authorList>
            <person name="Sun Q."/>
            <person name="Mori K."/>
        </authorList>
    </citation>
    <scope>NUCLEOTIDE SEQUENCE [LARGE SCALE GENOMIC DNA]</scope>
    <source>
        <strain evidence="12 13">CGMCC 1.9126</strain>
    </source>
</reference>
<feature type="binding site" evidence="8">
    <location>
        <position position="336"/>
    </location>
    <ligand>
        <name>substrate</name>
    </ligand>
</feature>
<sequence length="511" mass="56595">MSKSPVALIILDGFALRGERMGNAVAQSKKPNFDRFWNSYPHARLTASGEAVGLPEGQMGNSEVGHLNIGAGRIVYQSLTRVNVSIREGEFERNETFLNAINHVKEKGTNLHLFGLLSDGGVHSHIQHLFALLKLAAQEGVNNVYVHAFLDGRDVAPQSAGDFIKQAEEKMKEYGVGQFATISGRYYSMDRDKRWERVEKSYRAMVYGEGPAYSNAMDVVEDSYNNGIFDEFVLPSVLKKENGEPVATISDNDAVIFYNFRPDRAIQISNTFTNKDFRSFDRGDKHPQHLNFVCLTHFSETVDGYVAFEPTNLDNTLGEVLSQNNLSQLRIAETEKYPHVTFFMSGGREAEFPGEKRILINSPKVATYDLQPEMSAYEVTDALVKEIEEDNFDAIILNYANPDMVGHSGMLEPTIKAIETVDECLGRVVDLIIKKGGTAIITADHGNADEVVTLEGNPMTAHTTNPVPVIVTKEGVELREDGILGDLAPTMLELLNVAQPAEMTGKTLLKK</sequence>
<dbReference type="InterPro" id="IPR036646">
    <property type="entry name" value="PGAM_B_sf"/>
</dbReference>
<keyword evidence="8" id="KW-0749">Sporulation</keyword>
<dbReference type="Gene3D" id="3.40.720.10">
    <property type="entry name" value="Alkaline Phosphatase, subunit A"/>
    <property type="match status" value="1"/>
</dbReference>
<feature type="binding site" evidence="8">
    <location>
        <position position="123"/>
    </location>
    <ligand>
        <name>substrate</name>
    </ligand>
</feature>
<feature type="active site" description="Phosphoserine intermediate" evidence="8">
    <location>
        <position position="62"/>
    </location>
</feature>
<keyword evidence="7 8" id="KW-0413">Isomerase</keyword>
<feature type="binding site" evidence="8">
    <location>
        <position position="462"/>
    </location>
    <ligand>
        <name>Mn(2+)</name>
        <dbReference type="ChEBI" id="CHEBI:29035"/>
        <label>1</label>
    </ligand>
</feature>
<keyword evidence="4 8" id="KW-0479">Metal-binding</keyword>
<feature type="binding site" evidence="8">
    <location>
        <position position="185"/>
    </location>
    <ligand>
        <name>substrate</name>
    </ligand>
</feature>
<evidence type="ECO:0000256" key="9">
    <source>
        <dbReference type="NCBIfam" id="TIGR01307"/>
    </source>
</evidence>
<evidence type="ECO:0000256" key="1">
    <source>
        <dbReference type="ARBA" id="ARBA00000370"/>
    </source>
</evidence>
<comment type="caution">
    <text evidence="8">Lacks conserved residue(s) required for the propagation of feature annotation.</text>
</comment>
<dbReference type="NCBIfam" id="TIGR01307">
    <property type="entry name" value="pgm_bpd_ind"/>
    <property type="match status" value="1"/>
</dbReference>
<dbReference type="InterPro" id="IPR017850">
    <property type="entry name" value="Alkaline_phosphatase_core_sf"/>
</dbReference>
<organism evidence="12 13">
    <name type="scientific">Robertmurraya beringensis</name>
    <dbReference type="NCBI Taxonomy" id="641660"/>
    <lineage>
        <taxon>Bacteria</taxon>
        <taxon>Bacillati</taxon>
        <taxon>Bacillota</taxon>
        <taxon>Bacilli</taxon>
        <taxon>Bacillales</taxon>
        <taxon>Bacillaceae</taxon>
        <taxon>Robertmurraya</taxon>
    </lineage>
</organism>
<comment type="subunit">
    <text evidence="8">Monomer.</text>
</comment>
<comment type="similarity">
    <text evidence="3 8">Belongs to the BPG-independent phosphoglycerate mutase family.</text>
</comment>
<evidence type="ECO:0000256" key="8">
    <source>
        <dbReference type="HAMAP-Rule" id="MF_01038"/>
    </source>
</evidence>
<proteinExistence type="inferred from homology"/>
<dbReference type="Pfam" id="PF06415">
    <property type="entry name" value="iPGM_N"/>
    <property type="match status" value="1"/>
</dbReference>
<keyword evidence="6 8" id="KW-0464">Manganese</keyword>
<dbReference type="InterPro" id="IPR005995">
    <property type="entry name" value="Pgm_bpd_ind"/>
</dbReference>
<evidence type="ECO:0000256" key="7">
    <source>
        <dbReference type="ARBA" id="ARBA00023235"/>
    </source>
</evidence>
<dbReference type="SUPFAM" id="SSF64158">
    <property type="entry name" value="2,3-Bisphosphoglycerate-independent phosphoglycerate mutase, substrate-binding domain"/>
    <property type="match status" value="1"/>
</dbReference>
<feature type="binding site" evidence="8">
    <location>
        <begin position="153"/>
        <end position="154"/>
    </location>
    <ligand>
        <name>substrate</name>
    </ligand>
</feature>
<feature type="binding site" evidence="8">
    <location>
        <position position="191"/>
    </location>
    <ligand>
        <name>substrate</name>
    </ligand>
</feature>
<dbReference type="RefSeq" id="WP_377058779.1">
    <property type="nucleotide sequence ID" value="NZ_JBHLUU010000117.1"/>
</dbReference>
<accession>A0ABV6KUZ7</accession>
<gene>
    <name evidence="8 12" type="primary">gpmI</name>
    <name evidence="12" type="ORF">ACFFHF_18280</name>
</gene>
<protein>
    <recommendedName>
        <fullName evidence="8 9">2,3-bisphosphoglycerate-independent phosphoglycerate mutase</fullName>
        <shortName evidence="8">BPG-independent PGAM</shortName>
        <shortName evidence="8">Phosphoglyceromutase</shortName>
        <shortName evidence="8">iPGM</shortName>
        <ecNumber evidence="8 9">5.4.2.12</ecNumber>
    </recommendedName>
</protein>
<evidence type="ECO:0000313" key="13">
    <source>
        <dbReference type="Proteomes" id="UP001589738"/>
    </source>
</evidence>
<evidence type="ECO:0000259" key="10">
    <source>
        <dbReference type="Pfam" id="PF01676"/>
    </source>
</evidence>
<dbReference type="CDD" id="cd16010">
    <property type="entry name" value="iPGM"/>
    <property type="match status" value="1"/>
</dbReference>
<dbReference type="SUPFAM" id="SSF53649">
    <property type="entry name" value="Alkaline phosphatase-like"/>
    <property type="match status" value="1"/>
</dbReference>
<evidence type="ECO:0000259" key="11">
    <source>
        <dbReference type="Pfam" id="PF06415"/>
    </source>
</evidence>
<dbReference type="PIRSF" id="PIRSF001492">
    <property type="entry name" value="IPGAM"/>
    <property type="match status" value="1"/>
</dbReference>
<comment type="cofactor">
    <cofactor evidence="8">
        <name>Mn(2+)</name>
        <dbReference type="ChEBI" id="CHEBI:29035"/>
    </cofactor>
    <text evidence="8">Binds 2 manganese ions per subunit.</text>
</comment>
<feature type="binding site" evidence="8">
    <location>
        <position position="444"/>
    </location>
    <ligand>
        <name>Mn(2+)</name>
        <dbReference type="ChEBI" id="CHEBI:29035"/>
        <label>2</label>
    </ligand>
</feature>
<comment type="catalytic activity">
    <reaction evidence="1 8">
        <text>(2R)-2-phosphoglycerate = (2R)-3-phosphoglycerate</text>
        <dbReference type="Rhea" id="RHEA:15901"/>
        <dbReference type="ChEBI" id="CHEBI:58272"/>
        <dbReference type="ChEBI" id="CHEBI:58289"/>
        <dbReference type="EC" id="5.4.2.12"/>
    </reaction>
</comment>
<evidence type="ECO:0000256" key="4">
    <source>
        <dbReference type="ARBA" id="ARBA00022723"/>
    </source>
</evidence>
<dbReference type="EMBL" id="JBHLUU010000117">
    <property type="protein sequence ID" value="MFC0477154.1"/>
    <property type="molecule type" value="Genomic_DNA"/>
</dbReference>
<comment type="pathway">
    <text evidence="2 8">Carbohydrate degradation; glycolysis; pyruvate from D-glyceraldehyde 3-phosphate: step 3/5.</text>
</comment>
<dbReference type="PANTHER" id="PTHR31637:SF0">
    <property type="entry name" value="2,3-BISPHOSPHOGLYCERATE-INDEPENDENT PHOSPHOGLYCERATE MUTASE"/>
    <property type="match status" value="1"/>
</dbReference>
<evidence type="ECO:0000313" key="12">
    <source>
        <dbReference type="EMBL" id="MFC0477154.1"/>
    </source>
</evidence>
<feature type="binding site" evidence="8">
    <location>
        <position position="62"/>
    </location>
    <ligand>
        <name>Mn(2+)</name>
        <dbReference type="ChEBI" id="CHEBI:29035"/>
        <label>2</label>
    </ligand>
</feature>
<dbReference type="GO" id="GO:0004619">
    <property type="term" value="F:phosphoglycerate mutase activity"/>
    <property type="evidence" value="ECO:0007669"/>
    <property type="project" value="UniProtKB-EC"/>
</dbReference>
<feature type="domain" description="Metalloenzyme" evidence="10">
    <location>
        <begin position="5"/>
        <end position="498"/>
    </location>
</feature>
<dbReference type="PANTHER" id="PTHR31637">
    <property type="entry name" value="2,3-BISPHOSPHOGLYCERATE-INDEPENDENT PHOSPHOGLYCERATE MUTASE"/>
    <property type="match status" value="1"/>
</dbReference>
<dbReference type="HAMAP" id="MF_01038">
    <property type="entry name" value="GpmI"/>
    <property type="match status" value="1"/>
</dbReference>
<comment type="function">
    <text evidence="8">Essential for rapid growth and for sporulation. Catalyzes the interconversion of 2-phosphoglycerate and 3-phosphoglycerate.</text>
</comment>
<dbReference type="Pfam" id="PF01676">
    <property type="entry name" value="Metalloenzyme"/>
    <property type="match status" value="1"/>
</dbReference>
<keyword evidence="5 8" id="KW-0324">Glycolysis</keyword>